<accession>A0MK89</accession>
<evidence type="ECO:0000313" key="3">
    <source>
        <dbReference type="EMBL" id="ABJ96351.1"/>
    </source>
</evidence>
<protein>
    <submittedName>
        <fullName evidence="3">Secreted peptide</fullName>
    </submittedName>
</protein>
<dbReference type="SUPFAM" id="SSF100895">
    <property type="entry name" value="Kazal-type serine protease inhibitors"/>
    <property type="match status" value="1"/>
</dbReference>
<dbReference type="InterPro" id="IPR036058">
    <property type="entry name" value="Kazal_dom_sf"/>
</dbReference>
<evidence type="ECO:0000256" key="1">
    <source>
        <dbReference type="SAM" id="SignalP"/>
    </source>
</evidence>
<proteinExistence type="evidence at transcript level"/>
<feature type="signal peptide" evidence="1">
    <location>
        <begin position="1"/>
        <end position="26"/>
    </location>
</feature>
<feature type="chain" id="PRO_5002627362" evidence="1">
    <location>
        <begin position="27"/>
        <end position="77"/>
    </location>
</feature>
<keyword evidence="1" id="KW-0732">Signal</keyword>
<evidence type="ECO:0000259" key="2">
    <source>
        <dbReference type="PROSITE" id="PS51465"/>
    </source>
</evidence>
<dbReference type="Gene3D" id="3.30.60.30">
    <property type="match status" value="1"/>
</dbReference>
<organism evidence="3">
    <name type="scientific">Triatoma brasiliensis</name>
    <name type="common">Blood-sucking bug</name>
    <dbReference type="NCBI Taxonomy" id="65344"/>
    <lineage>
        <taxon>Eukaryota</taxon>
        <taxon>Metazoa</taxon>
        <taxon>Ecdysozoa</taxon>
        <taxon>Arthropoda</taxon>
        <taxon>Hexapoda</taxon>
        <taxon>Insecta</taxon>
        <taxon>Pterygota</taxon>
        <taxon>Neoptera</taxon>
        <taxon>Paraneoptera</taxon>
        <taxon>Hemiptera</taxon>
        <taxon>Heteroptera</taxon>
        <taxon>Panheteroptera</taxon>
        <taxon>Cimicomorpha</taxon>
        <taxon>Reduviidae</taxon>
        <taxon>Triatominae</taxon>
        <taxon>Triatoma</taxon>
    </lineage>
</organism>
<dbReference type="EMBL" id="DQ927279">
    <property type="protein sequence ID" value="ABJ96351.1"/>
    <property type="molecule type" value="mRNA"/>
</dbReference>
<reference evidence="3" key="1">
    <citation type="journal article" date="2007" name="Insect Biochem. Mol. Biol.">
        <title>The sialotranscriptome of the blood-sucking bug Triatoma brasiliensis (Hemiptera, Triatominae).</title>
        <authorList>
            <person name="Santos A."/>
            <person name="Ribeiro J.M."/>
            <person name="Lehane M.J."/>
            <person name="Gontijo N.F."/>
            <person name="Veloso A.B."/>
            <person name="Sant'Anna M.R."/>
            <person name="Nascimento Araujo R."/>
            <person name="Grisard E.C."/>
            <person name="Pereira M.H."/>
        </authorList>
    </citation>
    <scope>NUCLEOTIDE SEQUENCE</scope>
</reference>
<feature type="domain" description="Kazal-like" evidence="2">
    <location>
        <begin position="22"/>
        <end position="77"/>
    </location>
</feature>
<dbReference type="AlphaFoldDB" id="A0MK89"/>
<dbReference type="PROSITE" id="PS51465">
    <property type="entry name" value="KAZAL_2"/>
    <property type="match status" value="1"/>
</dbReference>
<dbReference type="InterPro" id="IPR002350">
    <property type="entry name" value="Kazal_dom"/>
</dbReference>
<name>A0MK89_TRIBS</name>
<sequence>MKLIFSLKCALITVFLTVCMIDSGEAMCPFVCSNDYRPVCGGRDTERRTFDNQCKIDEENDCGRSGGGWELVKRGAC</sequence>